<feature type="domain" description="Beta-lactamase-related" evidence="2">
    <location>
        <begin position="1"/>
        <end position="137"/>
    </location>
</feature>
<name>H0E965_9ACTN</name>
<organism evidence="3 4">
    <name type="scientific">Patulibacter medicamentivorans</name>
    <dbReference type="NCBI Taxonomy" id="1097667"/>
    <lineage>
        <taxon>Bacteria</taxon>
        <taxon>Bacillati</taxon>
        <taxon>Actinomycetota</taxon>
        <taxon>Thermoleophilia</taxon>
        <taxon>Solirubrobacterales</taxon>
        <taxon>Patulibacteraceae</taxon>
        <taxon>Patulibacter</taxon>
    </lineage>
</organism>
<evidence type="ECO:0000259" key="2">
    <source>
        <dbReference type="Pfam" id="PF00144"/>
    </source>
</evidence>
<proteinExistence type="predicted"/>
<dbReference type="InterPro" id="IPR012338">
    <property type="entry name" value="Beta-lactam/transpept-like"/>
</dbReference>
<keyword evidence="4" id="KW-1185">Reference proteome</keyword>
<reference evidence="3 4" key="1">
    <citation type="journal article" date="2013" name="Biodegradation">
        <title>Quantitative proteomic analysis of ibuprofen-degrading Patulibacter sp. strain I11.</title>
        <authorList>
            <person name="Almeida B."/>
            <person name="Kjeldal H."/>
            <person name="Lolas I."/>
            <person name="Knudsen A.D."/>
            <person name="Carvalho G."/>
            <person name="Nielsen K.L."/>
            <person name="Barreto Crespo M.T."/>
            <person name="Stensballe A."/>
            <person name="Nielsen J.L."/>
        </authorList>
    </citation>
    <scope>NUCLEOTIDE SEQUENCE [LARGE SCALE GENOMIC DNA]</scope>
    <source>
        <strain evidence="3 4">I11</strain>
    </source>
</reference>
<dbReference type="SUPFAM" id="SSF56601">
    <property type="entry name" value="beta-lactamase/transpeptidase-like"/>
    <property type="match status" value="1"/>
</dbReference>
<gene>
    <name evidence="3" type="ORF">PAI11_33820</name>
</gene>
<evidence type="ECO:0000313" key="4">
    <source>
        <dbReference type="Proteomes" id="UP000005143"/>
    </source>
</evidence>
<sequence>MGDSRFGWPAPRPGRDTAPRDRAGRRRATAHDIDGRPLGALRYPELAAAGLATSARDLGRFLLAVLRDPSGMERPQPATDGHYGLGLEIRRLRDDDVLLWHEGVNRGWHARLLLLPRHRLGIAILTNGDGGGAVADAVERLVVR</sequence>
<dbReference type="AlphaFoldDB" id="H0E965"/>
<protein>
    <recommendedName>
        <fullName evidence="2">Beta-lactamase-related domain-containing protein</fullName>
    </recommendedName>
</protein>
<feature type="region of interest" description="Disordered" evidence="1">
    <location>
        <begin position="1"/>
        <end position="31"/>
    </location>
</feature>
<dbReference type="EMBL" id="AGUD01000252">
    <property type="protein sequence ID" value="EHN09803.1"/>
    <property type="molecule type" value="Genomic_DNA"/>
</dbReference>
<dbReference type="Gene3D" id="3.40.710.10">
    <property type="entry name" value="DD-peptidase/beta-lactamase superfamily"/>
    <property type="match status" value="1"/>
</dbReference>
<feature type="compositionally biased region" description="Basic and acidic residues" evidence="1">
    <location>
        <begin position="13"/>
        <end position="22"/>
    </location>
</feature>
<evidence type="ECO:0000313" key="3">
    <source>
        <dbReference type="EMBL" id="EHN09803.1"/>
    </source>
</evidence>
<dbReference type="InterPro" id="IPR001466">
    <property type="entry name" value="Beta-lactam-related"/>
</dbReference>
<comment type="caution">
    <text evidence="3">The sequence shown here is derived from an EMBL/GenBank/DDBJ whole genome shotgun (WGS) entry which is preliminary data.</text>
</comment>
<dbReference type="Proteomes" id="UP000005143">
    <property type="component" value="Unassembled WGS sequence"/>
</dbReference>
<dbReference type="Pfam" id="PF00144">
    <property type="entry name" value="Beta-lactamase"/>
    <property type="match status" value="1"/>
</dbReference>
<accession>H0E965</accession>
<evidence type="ECO:0000256" key="1">
    <source>
        <dbReference type="SAM" id="MobiDB-lite"/>
    </source>
</evidence>